<evidence type="ECO:0000313" key="1">
    <source>
        <dbReference type="EMBL" id="PIA51821.1"/>
    </source>
</evidence>
<dbReference type="OrthoDB" id="660108at2759"/>
<dbReference type="EMBL" id="KZ305027">
    <property type="protein sequence ID" value="PIA51821.1"/>
    <property type="molecule type" value="Genomic_DNA"/>
</dbReference>
<dbReference type="Proteomes" id="UP000230069">
    <property type="component" value="Unassembled WGS sequence"/>
</dbReference>
<gene>
    <name evidence="1" type="ORF">AQUCO_01000003v1</name>
</gene>
<evidence type="ECO:0008006" key="3">
    <source>
        <dbReference type="Google" id="ProtNLM"/>
    </source>
</evidence>
<proteinExistence type="predicted"/>
<reference evidence="1 2" key="1">
    <citation type="submission" date="2017-09" db="EMBL/GenBank/DDBJ databases">
        <title>WGS assembly of Aquilegia coerulea Goldsmith.</title>
        <authorList>
            <person name="Hodges S."/>
            <person name="Kramer E."/>
            <person name="Nordborg M."/>
            <person name="Tomkins J."/>
            <person name="Borevitz J."/>
            <person name="Derieg N."/>
            <person name="Yan J."/>
            <person name="Mihaltcheva S."/>
            <person name="Hayes R.D."/>
            <person name="Rokhsar D."/>
        </authorList>
    </citation>
    <scope>NUCLEOTIDE SEQUENCE [LARGE SCALE GENOMIC DNA]</scope>
    <source>
        <strain evidence="2">cv. Goldsmith</strain>
    </source>
</reference>
<name>A0A2G5E7Z0_AQUCA</name>
<dbReference type="PANTHER" id="PTHR31215">
    <property type="entry name" value="OS05G0510400 PROTEIN-RELATED"/>
    <property type="match status" value="1"/>
</dbReference>
<sequence length="348" mass="38813">MTQIFDFVSHQNSDGFDRISDDLILLIFNKLSDIKTLTRCRSVTKRFNSLVPQAENLLLKVDCVISSENSEWILLHVFKSLLHSLQDLISPKRYTSSSSSSSSSTSIQPSSPSEILRGFEKIKRLEIELPSGDLRLEKGTVLRWKAEFGKSLKGCVILAIRSIETNGGDCNNEDDVEIDFNGENGGGGLKLRVVWTISALIAASARHYLLREVIKEHKEIESLVLKDREGEGTVVMDKQGLTEFRERGEEDDAAAHISTVGWKNRTTVPAVRMRMRHVSRLDLPGGVRIRGATLVVVRPTDGKDTMKSEIEDRMEDRNSAMGVFSGVFGDVVGALLKKPSYLLEMNSF</sequence>
<protein>
    <recommendedName>
        <fullName evidence="3">F-box domain-containing protein</fullName>
    </recommendedName>
</protein>
<accession>A0A2G5E7Z0</accession>
<dbReference type="InterPro" id="IPR044809">
    <property type="entry name" value="AUF1-like"/>
</dbReference>
<dbReference type="AlphaFoldDB" id="A0A2G5E7Z0"/>
<dbReference type="InterPro" id="IPR036047">
    <property type="entry name" value="F-box-like_dom_sf"/>
</dbReference>
<evidence type="ECO:0000313" key="2">
    <source>
        <dbReference type="Proteomes" id="UP000230069"/>
    </source>
</evidence>
<dbReference type="FunCoup" id="A0A2G5E7Z0">
    <property type="interactions" value="28"/>
</dbReference>
<keyword evidence="2" id="KW-1185">Reference proteome</keyword>
<dbReference type="STRING" id="218851.A0A2G5E7Z0"/>
<organism evidence="1 2">
    <name type="scientific">Aquilegia coerulea</name>
    <name type="common">Rocky mountain columbine</name>
    <dbReference type="NCBI Taxonomy" id="218851"/>
    <lineage>
        <taxon>Eukaryota</taxon>
        <taxon>Viridiplantae</taxon>
        <taxon>Streptophyta</taxon>
        <taxon>Embryophyta</taxon>
        <taxon>Tracheophyta</taxon>
        <taxon>Spermatophyta</taxon>
        <taxon>Magnoliopsida</taxon>
        <taxon>Ranunculales</taxon>
        <taxon>Ranunculaceae</taxon>
        <taxon>Thalictroideae</taxon>
        <taxon>Aquilegia</taxon>
    </lineage>
</organism>
<dbReference type="InParanoid" id="A0A2G5E7Z0"/>
<dbReference type="SUPFAM" id="SSF81383">
    <property type="entry name" value="F-box domain"/>
    <property type="match status" value="1"/>
</dbReference>